<dbReference type="EMBL" id="SHKY01000001">
    <property type="protein sequence ID" value="RZU52729.1"/>
    <property type="molecule type" value="Genomic_DNA"/>
</dbReference>
<accession>A0A4Q7ZQR8</accession>
<dbReference type="SUPFAM" id="SSF101898">
    <property type="entry name" value="NHL repeat"/>
    <property type="match status" value="1"/>
</dbReference>
<dbReference type="InterPro" id="IPR011042">
    <property type="entry name" value="6-blade_b-propeller_TolB-like"/>
</dbReference>
<proteinExistence type="predicted"/>
<dbReference type="Gene3D" id="2.120.10.30">
    <property type="entry name" value="TolB, C-terminal domain"/>
    <property type="match status" value="1"/>
</dbReference>
<dbReference type="Proteomes" id="UP000292564">
    <property type="component" value="Unassembled WGS sequence"/>
</dbReference>
<protein>
    <recommendedName>
        <fullName evidence="4">Sugar lactone lactonase YvrE</fullName>
    </recommendedName>
</protein>
<organism evidence="2 3">
    <name type="scientific">Krasilnikovia cinnamomea</name>
    <dbReference type="NCBI Taxonomy" id="349313"/>
    <lineage>
        <taxon>Bacteria</taxon>
        <taxon>Bacillati</taxon>
        <taxon>Actinomycetota</taxon>
        <taxon>Actinomycetes</taxon>
        <taxon>Micromonosporales</taxon>
        <taxon>Micromonosporaceae</taxon>
        <taxon>Krasilnikovia</taxon>
    </lineage>
</organism>
<reference evidence="2 3" key="1">
    <citation type="submission" date="2019-02" db="EMBL/GenBank/DDBJ databases">
        <title>Sequencing the genomes of 1000 actinobacteria strains.</title>
        <authorList>
            <person name="Klenk H.-P."/>
        </authorList>
    </citation>
    <scope>NUCLEOTIDE SEQUENCE [LARGE SCALE GENOMIC DNA]</scope>
    <source>
        <strain evidence="2 3">DSM 45162</strain>
    </source>
</reference>
<feature type="signal peptide" evidence="1">
    <location>
        <begin position="1"/>
        <end position="25"/>
    </location>
</feature>
<evidence type="ECO:0000313" key="3">
    <source>
        <dbReference type="Proteomes" id="UP000292564"/>
    </source>
</evidence>
<dbReference type="AlphaFoldDB" id="A0A4Q7ZQR8"/>
<evidence type="ECO:0008006" key="4">
    <source>
        <dbReference type="Google" id="ProtNLM"/>
    </source>
</evidence>
<feature type="chain" id="PRO_5039288305" description="Sugar lactone lactonase YvrE" evidence="1">
    <location>
        <begin position="26"/>
        <end position="342"/>
    </location>
</feature>
<dbReference type="RefSeq" id="WP_242625025.1">
    <property type="nucleotide sequence ID" value="NZ_SHKY01000001.1"/>
</dbReference>
<comment type="caution">
    <text evidence="2">The sequence shown here is derived from an EMBL/GenBank/DDBJ whole genome shotgun (WGS) entry which is preliminary data.</text>
</comment>
<name>A0A4Q7ZQR8_9ACTN</name>
<keyword evidence="1" id="KW-0732">Signal</keyword>
<evidence type="ECO:0000256" key="1">
    <source>
        <dbReference type="SAM" id="SignalP"/>
    </source>
</evidence>
<evidence type="ECO:0000313" key="2">
    <source>
        <dbReference type="EMBL" id="RZU52729.1"/>
    </source>
</evidence>
<gene>
    <name evidence="2" type="ORF">EV385_4610</name>
</gene>
<keyword evidence="3" id="KW-1185">Reference proteome</keyword>
<sequence>MSGRTLAIVALAAAGVTALAPPASAHPAPAADRAAVPVRSVIPAAAGATHAGALDPAVVSGPASAGPAVLRLPDGFAPEGIAIGAAAYAYFGSRVDGDIYRVNLRTGRGRIISQGPGTGSLGMKLDARGRLFVAGGNGGDARVLDAATGRVLRSYRLQRVPAFINDVALAGGSAWFTDSVNPVLFRLPLGGYGELPSAATAVPLSGDIRWDPASFNANGITATPDGRGLIIVQSGTGLLFRVNHDGVTRRIDLGRESVPNGDGLWLRGRTLYVVQNRLNRIAKIKLDRRATRGTVLSRTTDPRFDVPTTIAEFGDRFYLPNARFTTPQLPDTPYTAVGVPRP</sequence>